<dbReference type="Proteomes" id="UP000736672">
    <property type="component" value="Unassembled WGS sequence"/>
</dbReference>
<dbReference type="EMBL" id="JAGTJS010000013">
    <property type="protein sequence ID" value="KAH7249197.1"/>
    <property type="molecule type" value="Genomic_DNA"/>
</dbReference>
<accession>A0A9P9H2C1</accession>
<proteinExistence type="predicted"/>
<evidence type="ECO:0008006" key="3">
    <source>
        <dbReference type="Google" id="ProtNLM"/>
    </source>
</evidence>
<sequence>MGSCQHVIESEIRANPRTANFKLNAVQVATILSVPLSALRPGGYLSSRVLSGEVHQRLVGLPSLVKHFLKQLVPFKGPEHPEERKCSERDENVCILTGTSKPWVDHIVPFAWNDTLANIQKTEKVFQHIQAFFGKDWLLRYRPYLLNPQQLGGSDKVWNMLCINLSNSC</sequence>
<protein>
    <recommendedName>
        <fullName evidence="3">HNH nuclease domain-containing protein</fullName>
    </recommendedName>
</protein>
<gene>
    <name evidence="1" type="ORF">B0J15DRAFT_467749</name>
</gene>
<reference evidence="1" key="1">
    <citation type="journal article" date="2021" name="Nat. Commun.">
        <title>Genetic determinants of endophytism in the Arabidopsis root mycobiome.</title>
        <authorList>
            <person name="Mesny F."/>
            <person name="Miyauchi S."/>
            <person name="Thiergart T."/>
            <person name="Pickel B."/>
            <person name="Atanasova L."/>
            <person name="Karlsson M."/>
            <person name="Huettel B."/>
            <person name="Barry K.W."/>
            <person name="Haridas S."/>
            <person name="Chen C."/>
            <person name="Bauer D."/>
            <person name="Andreopoulos W."/>
            <person name="Pangilinan J."/>
            <person name="LaButti K."/>
            <person name="Riley R."/>
            <person name="Lipzen A."/>
            <person name="Clum A."/>
            <person name="Drula E."/>
            <person name="Henrissat B."/>
            <person name="Kohler A."/>
            <person name="Grigoriev I.V."/>
            <person name="Martin F.M."/>
            <person name="Hacquard S."/>
        </authorList>
    </citation>
    <scope>NUCLEOTIDE SEQUENCE</scope>
    <source>
        <strain evidence="1">FSSC 5 MPI-SDFR-AT-0091</strain>
    </source>
</reference>
<dbReference type="AlphaFoldDB" id="A0A9P9H2C1"/>
<dbReference type="OrthoDB" id="5416097at2759"/>
<evidence type="ECO:0000313" key="2">
    <source>
        <dbReference type="Proteomes" id="UP000736672"/>
    </source>
</evidence>
<name>A0A9P9H2C1_FUSSL</name>
<evidence type="ECO:0000313" key="1">
    <source>
        <dbReference type="EMBL" id="KAH7249197.1"/>
    </source>
</evidence>
<keyword evidence="2" id="KW-1185">Reference proteome</keyword>
<comment type="caution">
    <text evidence="1">The sequence shown here is derived from an EMBL/GenBank/DDBJ whole genome shotgun (WGS) entry which is preliminary data.</text>
</comment>
<organism evidence="1 2">
    <name type="scientific">Fusarium solani</name>
    <name type="common">Filamentous fungus</name>
    <dbReference type="NCBI Taxonomy" id="169388"/>
    <lineage>
        <taxon>Eukaryota</taxon>
        <taxon>Fungi</taxon>
        <taxon>Dikarya</taxon>
        <taxon>Ascomycota</taxon>
        <taxon>Pezizomycotina</taxon>
        <taxon>Sordariomycetes</taxon>
        <taxon>Hypocreomycetidae</taxon>
        <taxon>Hypocreales</taxon>
        <taxon>Nectriaceae</taxon>
        <taxon>Fusarium</taxon>
        <taxon>Fusarium solani species complex</taxon>
    </lineage>
</organism>